<evidence type="ECO:0000256" key="1">
    <source>
        <dbReference type="SAM" id="MobiDB-lite"/>
    </source>
</evidence>
<dbReference type="Proteomes" id="UP000250235">
    <property type="component" value="Unassembled WGS sequence"/>
</dbReference>
<protein>
    <submittedName>
        <fullName evidence="2">Uncharacterized protein</fullName>
    </submittedName>
</protein>
<accession>A0A2Z7CFI1</accession>
<sequence>MIALDFLGTTHLSASHNVALNQISPSTANLKPSLTGHENSAVSLLEVQIHKLTLTEKRSGKMPQKASNEQALRFSSNPQFQSPNWYQSVEKLKRSSAPPISFKTTSGQGGNRRKSATVNSSYRGIRRMEIRDISCCSSKSVDGNSRYLTTGTHVSFNKTTRNVISKQNQNDIVATNQNDVASLQQLVTITFATTTDRNALNNPDASETKSCWSPSRNHILATQLLPDASYSTVDLR</sequence>
<gene>
    <name evidence="2" type="ORF">F511_20042</name>
</gene>
<dbReference type="EMBL" id="KQ998150">
    <property type="protein sequence ID" value="KZV43263.1"/>
    <property type="molecule type" value="Genomic_DNA"/>
</dbReference>
<evidence type="ECO:0000313" key="3">
    <source>
        <dbReference type="Proteomes" id="UP000250235"/>
    </source>
</evidence>
<evidence type="ECO:0000313" key="2">
    <source>
        <dbReference type="EMBL" id="KZV43263.1"/>
    </source>
</evidence>
<proteinExistence type="predicted"/>
<name>A0A2Z7CFI1_9LAMI</name>
<dbReference type="AlphaFoldDB" id="A0A2Z7CFI1"/>
<feature type="region of interest" description="Disordered" evidence="1">
    <location>
        <begin position="56"/>
        <end position="79"/>
    </location>
</feature>
<organism evidence="2 3">
    <name type="scientific">Dorcoceras hygrometricum</name>
    <dbReference type="NCBI Taxonomy" id="472368"/>
    <lineage>
        <taxon>Eukaryota</taxon>
        <taxon>Viridiplantae</taxon>
        <taxon>Streptophyta</taxon>
        <taxon>Embryophyta</taxon>
        <taxon>Tracheophyta</taxon>
        <taxon>Spermatophyta</taxon>
        <taxon>Magnoliopsida</taxon>
        <taxon>eudicotyledons</taxon>
        <taxon>Gunneridae</taxon>
        <taxon>Pentapetalae</taxon>
        <taxon>asterids</taxon>
        <taxon>lamiids</taxon>
        <taxon>Lamiales</taxon>
        <taxon>Gesneriaceae</taxon>
        <taxon>Didymocarpoideae</taxon>
        <taxon>Trichosporeae</taxon>
        <taxon>Loxocarpinae</taxon>
        <taxon>Dorcoceras</taxon>
    </lineage>
</organism>
<feature type="region of interest" description="Disordered" evidence="1">
    <location>
        <begin position="96"/>
        <end position="119"/>
    </location>
</feature>
<keyword evidence="3" id="KW-1185">Reference proteome</keyword>
<reference evidence="2 3" key="1">
    <citation type="journal article" date="2015" name="Proc. Natl. Acad. Sci. U.S.A.">
        <title>The resurrection genome of Boea hygrometrica: A blueprint for survival of dehydration.</title>
        <authorList>
            <person name="Xiao L."/>
            <person name="Yang G."/>
            <person name="Zhang L."/>
            <person name="Yang X."/>
            <person name="Zhao S."/>
            <person name="Ji Z."/>
            <person name="Zhou Q."/>
            <person name="Hu M."/>
            <person name="Wang Y."/>
            <person name="Chen M."/>
            <person name="Xu Y."/>
            <person name="Jin H."/>
            <person name="Xiao X."/>
            <person name="Hu G."/>
            <person name="Bao F."/>
            <person name="Hu Y."/>
            <person name="Wan P."/>
            <person name="Li L."/>
            <person name="Deng X."/>
            <person name="Kuang T."/>
            <person name="Xiang C."/>
            <person name="Zhu J.K."/>
            <person name="Oliver M.J."/>
            <person name="He Y."/>
        </authorList>
    </citation>
    <scope>NUCLEOTIDE SEQUENCE [LARGE SCALE GENOMIC DNA]</scope>
    <source>
        <strain evidence="3">cv. XS01</strain>
    </source>
</reference>
<feature type="compositionally biased region" description="Polar residues" evidence="1">
    <location>
        <begin position="65"/>
        <end position="79"/>
    </location>
</feature>